<dbReference type="Proteomes" id="UP000001261">
    <property type="component" value="Unassembled WGS sequence"/>
</dbReference>
<feature type="compositionally biased region" description="Basic and acidic residues" evidence="1">
    <location>
        <begin position="137"/>
        <end position="159"/>
    </location>
</feature>
<dbReference type="VEuPathDB" id="FungiDB:CIMG_13234"/>
<protein>
    <submittedName>
        <fullName evidence="2">Uncharacterized protein</fullName>
    </submittedName>
</protein>
<dbReference type="KEGG" id="cim:CIMG_13234"/>
<evidence type="ECO:0000256" key="1">
    <source>
        <dbReference type="SAM" id="MobiDB-lite"/>
    </source>
</evidence>
<feature type="region of interest" description="Disordered" evidence="1">
    <location>
        <begin position="52"/>
        <end position="71"/>
    </location>
</feature>
<feature type="region of interest" description="Disordered" evidence="1">
    <location>
        <begin position="136"/>
        <end position="168"/>
    </location>
</feature>
<name>A0A0D8JV40_COCIM</name>
<organism evidence="2 3">
    <name type="scientific">Coccidioides immitis (strain RS)</name>
    <name type="common">Valley fever fungus</name>
    <dbReference type="NCBI Taxonomy" id="246410"/>
    <lineage>
        <taxon>Eukaryota</taxon>
        <taxon>Fungi</taxon>
        <taxon>Dikarya</taxon>
        <taxon>Ascomycota</taxon>
        <taxon>Pezizomycotina</taxon>
        <taxon>Eurotiomycetes</taxon>
        <taxon>Eurotiomycetidae</taxon>
        <taxon>Onygenales</taxon>
        <taxon>Onygenaceae</taxon>
        <taxon>Coccidioides</taxon>
    </lineage>
</organism>
<reference evidence="3" key="2">
    <citation type="journal article" date="2010" name="Genome Res.">
        <title>Population genomic sequencing of Coccidioides fungi reveals recent hybridization and transposon control.</title>
        <authorList>
            <person name="Neafsey D.E."/>
            <person name="Barker B.M."/>
            <person name="Sharpton T.J."/>
            <person name="Stajich J.E."/>
            <person name="Park D.J."/>
            <person name="Whiston E."/>
            <person name="Hung C.-Y."/>
            <person name="McMahan C."/>
            <person name="White J."/>
            <person name="Sykes S."/>
            <person name="Heiman D."/>
            <person name="Young S."/>
            <person name="Zeng Q."/>
            <person name="Abouelleil A."/>
            <person name="Aftuck L."/>
            <person name="Bessette D."/>
            <person name="Brown A."/>
            <person name="FitzGerald M."/>
            <person name="Lui A."/>
            <person name="Macdonald J.P."/>
            <person name="Priest M."/>
            <person name="Orbach M.J."/>
            <person name="Galgiani J.N."/>
            <person name="Kirkland T.N."/>
            <person name="Cole G.T."/>
            <person name="Birren B.W."/>
            <person name="Henn M.R."/>
            <person name="Taylor J.W."/>
            <person name="Rounsley S.D."/>
        </authorList>
    </citation>
    <scope>GENOME REANNOTATION</scope>
    <source>
        <strain evidence="3">RS</strain>
    </source>
</reference>
<feature type="compositionally biased region" description="Polar residues" evidence="1">
    <location>
        <begin position="62"/>
        <end position="71"/>
    </location>
</feature>
<dbReference type="EMBL" id="GG704913">
    <property type="protein sequence ID" value="KJF60796.1"/>
    <property type="molecule type" value="Genomic_DNA"/>
</dbReference>
<evidence type="ECO:0000313" key="3">
    <source>
        <dbReference type="Proteomes" id="UP000001261"/>
    </source>
</evidence>
<dbReference type="RefSeq" id="XP_004445053.1">
    <property type="nucleotide sequence ID" value="XM_004444996.1"/>
</dbReference>
<proteinExistence type="predicted"/>
<dbReference type="GeneID" id="24164861"/>
<evidence type="ECO:0000313" key="2">
    <source>
        <dbReference type="EMBL" id="KJF60796.1"/>
    </source>
</evidence>
<reference evidence="3" key="1">
    <citation type="journal article" date="2009" name="Genome Res.">
        <title>Comparative genomic analyses of the human fungal pathogens Coccidioides and their relatives.</title>
        <authorList>
            <person name="Sharpton T.J."/>
            <person name="Stajich J.E."/>
            <person name="Rounsley S.D."/>
            <person name="Gardner M.J."/>
            <person name="Wortman J.R."/>
            <person name="Jordar V.S."/>
            <person name="Maiti R."/>
            <person name="Kodira C.D."/>
            <person name="Neafsey D.E."/>
            <person name="Zeng Q."/>
            <person name="Hung C.-Y."/>
            <person name="McMahan C."/>
            <person name="Muszewska A."/>
            <person name="Grynberg M."/>
            <person name="Mandel M.A."/>
            <person name="Kellner E.M."/>
            <person name="Barker B.M."/>
            <person name="Galgiani J.N."/>
            <person name="Orbach M.J."/>
            <person name="Kirkland T.N."/>
            <person name="Cole G.T."/>
            <person name="Henn M.R."/>
            <person name="Birren B.W."/>
            <person name="Taylor J.W."/>
        </authorList>
    </citation>
    <scope>NUCLEOTIDE SEQUENCE [LARGE SCALE GENOMIC DNA]</scope>
    <source>
        <strain evidence="3">RS</strain>
    </source>
</reference>
<accession>A0A0D8JV40</accession>
<sequence>MLGRGYFCILDSVTEAERCASPAATWSRARSLLRHPFCREPSIFEEITPRAGVQGSRPAQGAASSCPSSGDVSEPLNLLTVSIFVTASSVHHPVSANKFGVSLGATPDGKTSHNYIRDRRWLNAWRLRGLCWAPNSERGEKRMKGESGREVKQTDEKTPADGAWRSRK</sequence>
<gene>
    <name evidence="2" type="ORF">CIMG_13234</name>
</gene>
<dbReference type="InParanoid" id="A0A0D8JV40"/>
<dbReference type="AlphaFoldDB" id="A0A0D8JV40"/>
<keyword evidence="3" id="KW-1185">Reference proteome</keyword>